<dbReference type="InterPro" id="IPR036291">
    <property type="entry name" value="NAD(P)-bd_dom_sf"/>
</dbReference>
<evidence type="ECO:0000259" key="1">
    <source>
        <dbReference type="Pfam" id="PF01370"/>
    </source>
</evidence>
<dbReference type="PANTHER" id="PTHR48079:SF6">
    <property type="entry name" value="NAD(P)-BINDING DOMAIN-CONTAINING PROTEIN-RELATED"/>
    <property type="match status" value="1"/>
</dbReference>
<dbReference type="RefSeq" id="WP_021691087.1">
    <property type="nucleotide sequence ID" value="NZ_BASZ01000008.1"/>
</dbReference>
<dbReference type="Pfam" id="PF01370">
    <property type="entry name" value="Epimerase"/>
    <property type="match status" value="1"/>
</dbReference>
<dbReference type="Gene3D" id="3.40.50.720">
    <property type="entry name" value="NAD(P)-binding Rossmann-like Domain"/>
    <property type="match status" value="1"/>
</dbReference>
<evidence type="ECO:0000313" key="2">
    <source>
        <dbReference type="EMBL" id="GAD50269.1"/>
    </source>
</evidence>
<dbReference type="EMBL" id="BASZ01000008">
    <property type="protein sequence ID" value="GAD50269.1"/>
    <property type="molecule type" value="Genomic_DNA"/>
</dbReference>
<dbReference type="SUPFAM" id="SSF51735">
    <property type="entry name" value="NAD(P)-binding Rossmann-fold domains"/>
    <property type="match status" value="1"/>
</dbReference>
<protein>
    <submittedName>
        <fullName evidence="2">NAD-dependent epimerase/dehydratase family protein</fullName>
    </submittedName>
</protein>
<dbReference type="Proteomes" id="UP000016568">
    <property type="component" value="Unassembled WGS sequence"/>
</dbReference>
<reference evidence="2 3" key="1">
    <citation type="submission" date="2013-09" db="EMBL/GenBank/DDBJ databases">
        <title>Whole genome shotgun sequence of Novosphingobium tardaugens NBRC 16725.</title>
        <authorList>
            <person name="Isaki S."/>
            <person name="Hosoyama A."/>
            <person name="Tsuchikane K."/>
            <person name="Katsumata H."/>
            <person name="Ando Y."/>
            <person name="Yamazaki S."/>
            <person name="Fujita N."/>
        </authorList>
    </citation>
    <scope>NUCLEOTIDE SEQUENCE [LARGE SCALE GENOMIC DNA]</scope>
    <source>
        <strain evidence="2 3">NBRC 16725</strain>
    </source>
</reference>
<dbReference type="OrthoDB" id="9778052at2"/>
<dbReference type="eggNOG" id="COG0451">
    <property type="taxonomic scope" value="Bacteria"/>
</dbReference>
<evidence type="ECO:0000313" key="3">
    <source>
        <dbReference type="Proteomes" id="UP000016568"/>
    </source>
</evidence>
<feature type="domain" description="NAD-dependent epimerase/dehydratase" evidence="1">
    <location>
        <begin position="9"/>
        <end position="232"/>
    </location>
</feature>
<dbReference type="PANTHER" id="PTHR48079">
    <property type="entry name" value="PROTEIN YEEZ"/>
    <property type="match status" value="1"/>
</dbReference>
<accession>U2ZY08</accession>
<sequence>MTVAADDRVLVTGAGGFLGSHVVQRLVADGRRVRAFVRASTDVTAIRDLPIEWAYGDITDRDAVFAAMEGCTSVIHCVVNTQAWLRDPAPMYRVNVEGLENAMEAALAHGVRRFVLTSTIAAIGRNSTGVSTEEDQFNYPEKSGEYIRCRVEAERRFFAFVRDRGLPGIAMNVANTYGPGDYVLTPHGRLLVAAAFGEMPFILNTGLPCVGIADAADAMVLAEQRGRIGERYIVSDRWLTQKQLYQTAVDQAGSGVKLRVMPLPVLYALGFVADCVSAITRRDSQLSVESARLSHIINDMNAEKARRELGWTPRPVLDSVRAAVDFYKSQRMTARKS</sequence>
<comment type="caution">
    <text evidence="2">The sequence shown here is derived from an EMBL/GenBank/DDBJ whole genome shotgun (WGS) entry which is preliminary data.</text>
</comment>
<dbReference type="InterPro" id="IPR001509">
    <property type="entry name" value="Epimerase_deHydtase"/>
</dbReference>
<dbReference type="AlphaFoldDB" id="U2ZY08"/>
<keyword evidence="3" id="KW-1185">Reference proteome</keyword>
<name>U2ZY08_9SPHN</name>
<gene>
    <name evidence="2" type="ORF">NT2_08_00560</name>
</gene>
<dbReference type="GO" id="GO:0004029">
    <property type="term" value="F:aldehyde dehydrogenase (NAD+) activity"/>
    <property type="evidence" value="ECO:0007669"/>
    <property type="project" value="TreeGrafter"/>
</dbReference>
<organism evidence="2 3">
    <name type="scientific">Caenibius tardaugens NBRC 16725</name>
    <dbReference type="NCBI Taxonomy" id="1219035"/>
    <lineage>
        <taxon>Bacteria</taxon>
        <taxon>Pseudomonadati</taxon>
        <taxon>Pseudomonadota</taxon>
        <taxon>Alphaproteobacteria</taxon>
        <taxon>Sphingomonadales</taxon>
        <taxon>Erythrobacteraceae</taxon>
        <taxon>Caenibius</taxon>
    </lineage>
</organism>
<proteinExistence type="predicted"/>
<dbReference type="InterPro" id="IPR051783">
    <property type="entry name" value="NAD(P)-dependent_oxidoreduct"/>
</dbReference>
<dbReference type="GO" id="GO:0005737">
    <property type="term" value="C:cytoplasm"/>
    <property type="evidence" value="ECO:0007669"/>
    <property type="project" value="TreeGrafter"/>
</dbReference>
<dbReference type="KEGG" id="ntd:EGO55_03190"/>